<keyword evidence="1" id="KW-1133">Transmembrane helix</keyword>
<proteinExistence type="predicted"/>
<feature type="transmembrane region" description="Helical" evidence="1">
    <location>
        <begin position="95"/>
        <end position="115"/>
    </location>
</feature>
<reference evidence="2 3" key="1">
    <citation type="submission" date="2017-04" db="EMBL/GenBank/DDBJ databases">
        <authorList>
            <person name="Afonso C.L."/>
            <person name="Miller P.J."/>
            <person name="Scott M.A."/>
            <person name="Spackman E."/>
            <person name="Goraichik I."/>
            <person name="Dimitrov K.M."/>
            <person name="Suarez D.L."/>
            <person name="Swayne D.E."/>
        </authorList>
    </citation>
    <scope>NUCLEOTIDE SEQUENCE [LARGE SCALE GENOMIC DNA]</scope>
    <source>
        <strain evidence="2 3">CGMCC 1.12644</strain>
    </source>
</reference>
<dbReference type="AlphaFoldDB" id="A0A1W2ETW9"/>
<accession>A0A1W2ETW9</accession>
<evidence type="ECO:0000256" key="1">
    <source>
        <dbReference type="SAM" id="Phobius"/>
    </source>
</evidence>
<protein>
    <submittedName>
        <fullName evidence="2">Uncharacterized protein</fullName>
    </submittedName>
</protein>
<dbReference type="RefSeq" id="WP_179141573.1">
    <property type="nucleotide sequence ID" value="NZ_FWYD01000047.1"/>
</dbReference>
<keyword evidence="1" id="KW-0812">Transmembrane</keyword>
<keyword evidence="3" id="KW-1185">Reference proteome</keyword>
<evidence type="ECO:0000313" key="3">
    <source>
        <dbReference type="Proteomes" id="UP000192330"/>
    </source>
</evidence>
<sequence>MTLRDIGESFSRLWQAIQDDVRMVFSENILDWPIWVFVVVVLLLVGIVAPSLSTVKRDEAANVDDGIWGSIWAALIGFLAMSYLIFAAFTERHGLQPWLGFIGLISWPIFGYSFLLKLHRWLRK</sequence>
<dbReference type="EMBL" id="FWYD01000047">
    <property type="protein sequence ID" value="SMD13101.1"/>
    <property type="molecule type" value="Genomic_DNA"/>
</dbReference>
<name>A0A1W2ETW9_9RHOB</name>
<dbReference type="Proteomes" id="UP000192330">
    <property type="component" value="Unassembled WGS sequence"/>
</dbReference>
<feature type="transmembrane region" description="Helical" evidence="1">
    <location>
        <begin position="67"/>
        <end position="89"/>
    </location>
</feature>
<gene>
    <name evidence="2" type="ORF">SAMN06295998_1475</name>
</gene>
<organism evidence="2 3">
    <name type="scientific">Primorskyibacter flagellatus</name>
    <dbReference type="NCBI Taxonomy" id="1387277"/>
    <lineage>
        <taxon>Bacteria</taxon>
        <taxon>Pseudomonadati</taxon>
        <taxon>Pseudomonadota</taxon>
        <taxon>Alphaproteobacteria</taxon>
        <taxon>Rhodobacterales</taxon>
        <taxon>Roseobacteraceae</taxon>
        <taxon>Primorskyibacter</taxon>
    </lineage>
</organism>
<dbReference type="STRING" id="1387277.SAMN06295998_1475"/>
<keyword evidence="1" id="KW-0472">Membrane</keyword>
<evidence type="ECO:0000313" key="2">
    <source>
        <dbReference type="EMBL" id="SMD13101.1"/>
    </source>
</evidence>
<feature type="transmembrane region" description="Helical" evidence="1">
    <location>
        <begin position="32"/>
        <end position="55"/>
    </location>
</feature>